<organism evidence="3">
    <name type="scientific">Mediterraneibacter gnavus</name>
    <name type="common">Ruminococcus gnavus</name>
    <dbReference type="NCBI Taxonomy" id="33038"/>
    <lineage>
        <taxon>Bacteria</taxon>
        <taxon>Bacillati</taxon>
        <taxon>Bacillota</taxon>
        <taxon>Clostridia</taxon>
        <taxon>Lachnospirales</taxon>
        <taxon>Lachnospiraceae</taxon>
        <taxon>Mediterraneibacter</taxon>
    </lineage>
</organism>
<dbReference type="PANTHER" id="PTHR34047:SF8">
    <property type="entry name" value="PROTEIN YKFC"/>
    <property type="match status" value="1"/>
</dbReference>
<evidence type="ECO:0000256" key="1">
    <source>
        <dbReference type="SAM" id="MobiDB-lite"/>
    </source>
</evidence>
<feature type="domain" description="Reverse transcriptase" evidence="2">
    <location>
        <begin position="48"/>
        <end position="281"/>
    </location>
</feature>
<dbReference type="InterPro" id="IPR043502">
    <property type="entry name" value="DNA/RNA_pol_sf"/>
</dbReference>
<reference evidence="3" key="1">
    <citation type="submission" date="2019-11" db="EMBL/GenBank/DDBJ databases">
        <authorList>
            <person name="Feng L."/>
        </authorList>
    </citation>
    <scope>NUCLEOTIDE SEQUENCE</scope>
    <source>
        <strain evidence="3">RgnavusLFYP36</strain>
    </source>
</reference>
<feature type="compositionally biased region" description="Basic residues" evidence="1">
    <location>
        <begin position="365"/>
        <end position="374"/>
    </location>
</feature>
<evidence type="ECO:0000313" key="3">
    <source>
        <dbReference type="EMBL" id="VYU49072.1"/>
    </source>
</evidence>
<dbReference type="CDD" id="cd01646">
    <property type="entry name" value="RT_Bac_retron_I"/>
    <property type="match status" value="1"/>
</dbReference>
<gene>
    <name evidence="3" type="ORF">RGLFYP36_01757</name>
</gene>
<keyword evidence="3" id="KW-0548">Nucleotidyltransferase</keyword>
<evidence type="ECO:0000259" key="2">
    <source>
        <dbReference type="PROSITE" id="PS50878"/>
    </source>
</evidence>
<dbReference type="InterPro" id="IPR000477">
    <property type="entry name" value="RT_dom"/>
</dbReference>
<keyword evidence="3" id="KW-0808">Transferase</keyword>
<dbReference type="InterPro" id="IPR051083">
    <property type="entry name" value="GrpII_Intron_Splice-Mob/Def"/>
</dbReference>
<dbReference type="AlphaFoldDB" id="A0A6N3FAD2"/>
<accession>A0A6N3FAD2</accession>
<dbReference type="PROSITE" id="PS50878">
    <property type="entry name" value="RT_POL"/>
    <property type="match status" value="1"/>
</dbReference>
<keyword evidence="3" id="KW-0695">RNA-directed DNA polymerase</keyword>
<name>A0A6N3FAD2_MEDGN</name>
<protein>
    <submittedName>
        <fullName evidence="3">Reverse transcriptase (RNA-dependent DNA polymerase)</fullName>
    </submittedName>
</protein>
<sequence>MISFNGVSEQLYIPEEQIKDIYNASKGKSKKEQAQIVKANVEHYRKELDKRLKNNTFAPKRHKTKIIQENSCKKTRKIVKPQYMYEQMAHHSVMRVFVPIAMRGMYYHVYGSIPGKGVHRGKRTVERWIREDSRNCKYIYKLDIRHFFESVPHRRLKKALKRKIRDRELLKKLFIIIDSHKPGLPLGYYPSQWFGNFYLQPLDHFIMEQLHVKHYIRYMDDMVIFGNNKKELHKARLQIEKFITEELGLQIKKNWQVFRFDYVDRKGKRRGRPLDFMGFKFYRDRTTIRKSILQGIRGKVNRVKRKEKITWVDAGSLLSRLGWIWHSDTYAYYERYIKPYVKVKVLKTLVSKHARKENIRNGMVRSRKHRRRKTERAGYNKQPAPCI</sequence>
<dbReference type="SUPFAM" id="SSF56672">
    <property type="entry name" value="DNA/RNA polymerases"/>
    <property type="match status" value="1"/>
</dbReference>
<feature type="region of interest" description="Disordered" evidence="1">
    <location>
        <begin position="365"/>
        <end position="387"/>
    </location>
</feature>
<dbReference type="RefSeq" id="WP_071144328.1">
    <property type="nucleotide sequence ID" value="NZ_CACRUU010000084.1"/>
</dbReference>
<dbReference type="GO" id="GO:0003964">
    <property type="term" value="F:RNA-directed DNA polymerase activity"/>
    <property type="evidence" value="ECO:0007669"/>
    <property type="project" value="UniProtKB-KW"/>
</dbReference>
<dbReference type="Pfam" id="PF00078">
    <property type="entry name" value="RVT_1"/>
    <property type="match status" value="1"/>
</dbReference>
<dbReference type="PANTHER" id="PTHR34047">
    <property type="entry name" value="NUCLEAR INTRON MATURASE 1, MITOCHONDRIAL-RELATED"/>
    <property type="match status" value="1"/>
</dbReference>
<dbReference type="EMBL" id="CACRUU010000084">
    <property type="protein sequence ID" value="VYU49072.1"/>
    <property type="molecule type" value="Genomic_DNA"/>
</dbReference>
<proteinExistence type="predicted"/>